<keyword evidence="7" id="KW-1185">Reference proteome</keyword>
<accession>A0A9P9HBU0</accession>
<sequence length="230" mass="25359">MALATGQPKGQPSRFPAALFHAVGVASFIYSFYLLTTWKTIFTDAFGWYFQLLTVVGLATSLLAFTFGVLADLTLSDVFFDAKNAMSILATPLEVVISVLYWSIRVYDSSLLMPGALDIDPLLDIGFHLAPAVLLSLDFVILSPAWKITARGMMPLSVALALVYWCWIELCFQRNGWYPYPLFDQFSALERSLIFVLSAGLLTASSSTLQWVHGGIQGPVLGPKIKTKVY</sequence>
<evidence type="ECO:0000256" key="3">
    <source>
        <dbReference type="ARBA" id="ARBA00022989"/>
    </source>
</evidence>
<dbReference type="EMBL" id="JAGTJS010000010">
    <property type="protein sequence ID" value="KAH7254435.1"/>
    <property type="molecule type" value="Genomic_DNA"/>
</dbReference>
<reference evidence="6" key="1">
    <citation type="journal article" date="2021" name="Nat. Commun.">
        <title>Genetic determinants of endophytism in the Arabidopsis root mycobiome.</title>
        <authorList>
            <person name="Mesny F."/>
            <person name="Miyauchi S."/>
            <person name="Thiergart T."/>
            <person name="Pickel B."/>
            <person name="Atanasova L."/>
            <person name="Karlsson M."/>
            <person name="Huettel B."/>
            <person name="Barry K.W."/>
            <person name="Haridas S."/>
            <person name="Chen C."/>
            <person name="Bauer D."/>
            <person name="Andreopoulos W."/>
            <person name="Pangilinan J."/>
            <person name="LaButti K."/>
            <person name="Riley R."/>
            <person name="Lipzen A."/>
            <person name="Clum A."/>
            <person name="Drula E."/>
            <person name="Henrissat B."/>
            <person name="Kohler A."/>
            <person name="Grigoriev I.V."/>
            <person name="Martin F.M."/>
            <person name="Hacquard S."/>
        </authorList>
    </citation>
    <scope>NUCLEOTIDE SEQUENCE</scope>
    <source>
        <strain evidence="6">FSSC 5 MPI-SDFR-AT-0091</strain>
    </source>
</reference>
<feature type="transmembrane region" description="Helical" evidence="5">
    <location>
        <begin position="125"/>
        <end position="146"/>
    </location>
</feature>
<name>A0A9P9HBU0_FUSSL</name>
<dbReference type="PANTHER" id="PTHR10989:SF16">
    <property type="entry name" value="AT02829P-RELATED"/>
    <property type="match status" value="1"/>
</dbReference>
<evidence type="ECO:0000256" key="4">
    <source>
        <dbReference type="ARBA" id="ARBA00023136"/>
    </source>
</evidence>
<feature type="transmembrane region" description="Helical" evidence="5">
    <location>
        <begin position="85"/>
        <end position="104"/>
    </location>
</feature>
<protein>
    <submittedName>
        <fullName evidence="6">FAR-17a/AIG1-like protein</fullName>
    </submittedName>
</protein>
<dbReference type="PANTHER" id="PTHR10989">
    <property type="entry name" value="ANDROGEN-INDUCED PROTEIN 1-RELATED"/>
    <property type="match status" value="1"/>
</dbReference>
<dbReference type="Proteomes" id="UP000736672">
    <property type="component" value="Unassembled WGS sequence"/>
</dbReference>
<dbReference type="AlphaFoldDB" id="A0A9P9HBU0"/>
<dbReference type="GO" id="GO:0012505">
    <property type="term" value="C:endomembrane system"/>
    <property type="evidence" value="ECO:0007669"/>
    <property type="project" value="UniProtKB-SubCell"/>
</dbReference>
<keyword evidence="4 5" id="KW-0472">Membrane</keyword>
<comment type="subcellular location">
    <subcellularLocation>
        <location evidence="1">Endomembrane system</location>
        <topology evidence="1">Multi-pass membrane protein</topology>
    </subcellularLocation>
</comment>
<keyword evidence="2 5" id="KW-0812">Transmembrane</keyword>
<dbReference type="InterPro" id="IPR006838">
    <property type="entry name" value="ADTRP_AIG1"/>
</dbReference>
<proteinExistence type="predicted"/>
<feature type="transmembrane region" description="Helical" evidence="5">
    <location>
        <begin position="15"/>
        <end position="36"/>
    </location>
</feature>
<feature type="transmembrane region" description="Helical" evidence="5">
    <location>
        <begin position="152"/>
        <end position="172"/>
    </location>
</feature>
<dbReference type="OrthoDB" id="1898221at2759"/>
<comment type="caution">
    <text evidence="6">The sequence shown here is derived from an EMBL/GenBank/DDBJ whole genome shotgun (WGS) entry which is preliminary data.</text>
</comment>
<evidence type="ECO:0000313" key="6">
    <source>
        <dbReference type="EMBL" id="KAH7254435.1"/>
    </source>
</evidence>
<dbReference type="Pfam" id="PF04750">
    <property type="entry name" value="Far-17a_AIG1"/>
    <property type="match status" value="1"/>
</dbReference>
<evidence type="ECO:0000256" key="2">
    <source>
        <dbReference type="ARBA" id="ARBA00022692"/>
    </source>
</evidence>
<gene>
    <name evidence="6" type="ORF">B0J15DRAFT_446372</name>
</gene>
<keyword evidence="3 5" id="KW-1133">Transmembrane helix</keyword>
<organism evidence="6 7">
    <name type="scientific">Fusarium solani</name>
    <name type="common">Filamentous fungus</name>
    <dbReference type="NCBI Taxonomy" id="169388"/>
    <lineage>
        <taxon>Eukaryota</taxon>
        <taxon>Fungi</taxon>
        <taxon>Dikarya</taxon>
        <taxon>Ascomycota</taxon>
        <taxon>Pezizomycotina</taxon>
        <taxon>Sordariomycetes</taxon>
        <taxon>Hypocreomycetidae</taxon>
        <taxon>Hypocreales</taxon>
        <taxon>Nectriaceae</taxon>
        <taxon>Fusarium</taxon>
        <taxon>Fusarium solani species complex</taxon>
    </lineage>
</organism>
<evidence type="ECO:0000256" key="1">
    <source>
        <dbReference type="ARBA" id="ARBA00004127"/>
    </source>
</evidence>
<evidence type="ECO:0000313" key="7">
    <source>
        <dbReference type="Proteomes" id="UP000736672"/>
    </source>
</evidence>
<feature type="transmembrane region" description="Helical" evidence="5">
    <location>
        <begin position="193"/>
        <end position="212"/>
    </location>
</feature>
<evidence type="ECO:0000256" key="5">
    <source>
        <dbReference type="SAM" id="Phobius"/>
    </source>
</evidence>
<feature type="transmembrane region" description="Helical" evidence="5">
    <location>
        <begin position="48"/>
        <end position="70"/>
    </location>
</feature>
<dbReference type="GO" id="GO:0016020">
    <property type="term" value="C:membrane"/>
    <property type="evidence" value="ECO:0007669"/>
    <property type="project" value="InterPro"/>
</dbReference>